<dbReference type="GO" id="GO:0016301">
    <property type="term" value="F:kinase activity"/>
    <property type="evidence" value="ECO:0007669"/>
    <property type="project" value="UniProtKB-KW"/>
</dbReference>
<keyword evidence="8" id="KW-0472">Membrane</keyword>
<evidence type="ECO:0000313" key="10">
    <source>
        <dbReference type="EMBL" id="MFD1144615.1"/>
    </source>
</evidence>
<feature type="transmembrane region" description="Helical" evidence="8">
    <location>
        <begin position="126"/>
        <end position="148"/>
    </location>
</feature>
<evidence type="ECO:0000256" key="7">
    <source>
        <dbReference type="ARBA" id="ARBA00022989"/>
    </source>
</evidence>
<dbReference type="EMBL" id="JBHTLP010000022">
    <property type="protein sequence ID" value="MFD1144615.1"/>
    <property type="molecule type" value="Genomic_DNA"/>
</dbReference>
<dbReference type="RefSeq" id="WP_379885276.1">
    <property type="nucleotide sequence ID" value="NZ_JBHTLP010000022.1"/>
</dbReference>
<keyword evidence="4" id="KW-0808">Transferase</keyword>
<protein>
    <recommendedName>
        <fullName evidence="2">histidine kinase</fullName>
        <ecNumber evidence="2">2.7.13.3</ecNumber>
    </recommendedName>
</protein>
<sequence>MKLLHKLMLNLLLVAIPVAIGGVWLFYTLIHAGIQYEIDEQLTSDLESVRYELQHPRPDTLRMVSSHIEITNASREIPAAYKDTVGLDRREKQLVTVRQLTASVLGKRGVIHRVVIRQPMGEFEEIAGILSVGVTVTFVVLMGVLMLLNGWLIRRIWQPFYQLIEQLYHYRLDVRSGNKPPALMVVDSSTDEFIQLSTALNTMSRNLQEQFVALRQFTDNAAHEMQTPLAVLGNDLNHLLSTEPLTTEQVVCIERAQDSIRRMVRLNKTLLLLTRVENQQFSSEDVQISQLVGELAGVYQDFAHHRAMQWECRLSPDVHQFMNPYLAEVLFSNLMQNAVRYGESGTAVEITLTRAYFQIQNVGPALSFPAQQLFDRFIKNPAHPESTGLGLALVQQIAHLYHFTVEYTYKKQDRFHLFRLYFSPQTTSPGPQVG</sequence>
<feature type="transmembrane region" description="Helical" evidence="8">
    <location>
        <begin position="7"/>
        <end position="27"/>
    </location>
</feature>
<dbReference type="Proteomes" id="UP001597116">
    <property type="component" value="Unassembled WGS sequence"/>
</dbReference>
<dbReference type="PROSITE" id="PS50109">
    <property type="entry name" value="HIS_KIN"/>
    <property type="match status" value="1"/>
</dbReference>
<dbReference type="Gene3D" id="3.30.565.10">
    <property type="entry name" value="Histidine kinase-like ATPase, C-terminal domain"/>
    <property type="match status" value="1"/>
</dbReference>
<dbReference type="InterPro" id="IPR036097">
    <property type="entry name" value="HisK_dim/P_sf"/>
</dbReference>
<dbReference type="CDD" id="cd00082">
    <property type="entry name" value="HisKA"/>
    <property type="match status" value="1"/>
</dbReference>
<evidence type="ECO:0000256" key="3">
    <source>
        <dbReference type="ARBA" id="ARBA00022553"/>
    </source>
</evidence>
<dbReference type="PANTHER" id="PTHR45436">
    <property type="entry name" value="SENSOR HISTIDINE KINASE YKOH"/>
    <property type="match status" value="1"/>
</dbReference>
<feature type="domain" description="Histidine kinase" evidence="9">
    <location>
        <begin position="220"/>
        <end position="407"/>
    </location>
</feature>
<dbReference type="SUPFAM" id="SSF55874">
    <property type="entry name" value="ATPase domain of HSP90 chaperone/DNA topoisomerase II/histidine kinase"/>
    <property type="match status" value="1"/>
</dbReference>
<keyword evidence="5 8" id="KW-0812">Transmembrane</keyword>
<organism evidence="10 11">
    <name type="scientific">Larkinella insperata</name>
    <dbReference type="NCBI Taxonomy" id="332158"/>
    <lineage>
        <taxon>Bacteria</taxon>
        <taxon>Pseudomonadati</taxon>
        <taxon>Bacteroidota</taxon>
        <taxon>Cytophagia</taxon>
        <taxon>Cytophagales</taxon>
        <taxon>Spirosomataceae</taxon>
        <taxon>Larkinella</taxon>
    </lineage>
</organism>
<gene>
    <name evidence="10" type="ORF">ACFQ4C_26035</name>
</gene>
<accession>A0ABW3QGR8</accession>
<dbReference type="SUPFAM" id="SSF47384">
    <property type="entry name" value="Homodimeric domain of signal transducing histidine kinase"/>
    <property type="match status" value="1"/>
</dbReference>
<evidence type="ECO:0000313" key="11">
    <source>
        <dbReference type="Proteomes" id="UP001597116"/>
    </source>
</evidence>
<dbReference type="EC" id="2.7.13.3" evidence="2"/>
<dbReference type="SMART" id="SM00388">
    <property type="entry name" value="HisKA"/>
    <property type="match status" value="1"/>
</dbReference>
<dbReference type="InterPro" id="IPR003594">
    <property type="entry name" value="HATPase_dom"/>
</dbReference>
<evidence type="ECO:0000256" key="5">
    <source>
        <dbReference type="ARBA" id="ARBA00022692"/>
    </source>
</evidence>
<dbReference type="Pfam" id="PF02518">
    <property type="entry name" value="HATPase_c"/>
    <property type="match status" value="1"/>
</dbReference>
<dbReference type="InterPro" id="IPR050428">
    <property type="entry name" value="TCS_sensor_his_kinase"/>
</dbReference>
<evidence type="ECO:0000256" key="6">
    <source>
        <dbReference type="ARBA" id="ARBA00022777"/>
    </source>
</evidence>
<dbReference type="SMART" id="SM00387">
    <property type="entry name" value="HATPase_c"/>
    <property type="match status" value="1"/>
</dbReference>
<dbReference type="PANTHER" id="PTHR45436:SF5">
    <property type="entry name" value="SENSOR HISTIDINE KINASE TRCS"/>
    <property type="match status" value="1"/>
</dbReference>
<dbReference type="InterPro" id="IPR005467">
    <property type="entry name" value="His_kinase_dom"/>
</dbReference>
<name>A0ABW3QGR8_9BACT</name>
<evidence type="ECO:0000256" key="2">
    <source>
        <dbReference type="ARBA" id="ARBA00012438"/>
    </source>
</evidence>
<dbReference type="InterPro" id="IPR003661">
    <property type="entry name" value="HisK_dim/P_dom"/>
</dbReference>
<keyword evidence="6 10" id="KW-0418">Kinase</keyword>
<evidence type="ECO:0000259" key="9">
    <source>
        <dbReference type="PROSITE" id="PS50109"/>
    </source>
</evidence>
<evidence type="ECO:0000256" key="4">
    <source>
        <dbReference type="ARBA" id="ARBA00022679"/>
    </source>
</evidence>
<evidence type="ECO:0000256" key="1">
    <source>
        <dbReference type="ARBA" id="ARBA00000085"/>
    </source>
</evidence>
<evidence type="ECO:0000256" key="8">
    <source>
        <dbReference type="SAM" id="Phobius"/>
    </source>
</evidence>
<keyword evidence="11" id="KW-1185">Reference proteome</keyword>
<dbReference type="Gene3D" id="6.10.340.10">
    <property type="match status" value="1"/>
</dbReference>
<keyword evidence="7 8" id="KW-1133">Transmembrane helix</keyword>
<dbReference type="InterPro" id="IPR036890">
    <property type="entry name" value="HATPase_C_sf"/>
</dbReference>
<dbReference type="Pfam" id="PF00512">
    <property type="entry name" value="HisKA"/>
    <property type="match status" value="1"/>
</dbReference>
<comment type="catalytic activity">
    <reaction evidence="1">
        <text>ATP + protein L-histidine = ADP + protein N-phospho-L-histidine.</text>
        <dbReference type="EC" id="2.7.13.3"/>
    </reaction>
</comment>
<dbReference type="Gene3D" id="1.10.287.130">
    <property type="match status" value="1"/>
</dbReference>
<keyword evidence="3" id="KW-0597">Phosphoprotein</keyword>
<reference evidence="11" key="1">
    <citation type="journal article" date="2019" name="Int. J. Syst. Evol. Microbiol.">
        <title>The Global Catalogue of Microorganisms (GCM) 10K type strain sequencing project: providing services to taxonomists for standard genome sequencing and annotation.</title>
        <authorList>
            <consortium name="The Broad Institute Genomics Platform"/>
            <consortium name="The Broad Institute Genome Sequencing Center for Infectious Disease"/>
            <person name="Wu L."/>
            <person name="Ma J."/>
        </authorList>
    </citation>
    <scope>NUCLEOTIDE SEQUENCE [LARGE SCALE GENOMIC DNA]</scope>
    <source>
        <strain evidence="11">CCUG 55608</strain>
    </source>
</reference>
<comment type="caution">
    <text evidence="10">The sequence shown here is derived from an EMBL/GenBank/DDBJ whole genome shotgun (WGS) entry which is preliminary data.</text>
</comment>
<proteinExistence type="predicted"/>